<feature type="region of interest" description="Disordered" evidence="1">
    <location>
        <begin position="30"/>
        <end position="87"/>
    </location>
</feature>
<dbReference type="Proteomes" id="UP000655830">
    <property type="component" value="Unassembled WGS sequence"/>
</dbReference>
<reference evidence="4" key="1">
    <citation type="submission" date="2020-08" db="EMBL/GenBank/DDBJ databases">
        <title>Genome public.</title>
        <authorList>
            <person name="Liu C."/>
            <person name="Sun Q."/>
        </authorList>
    </citation>
    <scope>NUCLEOTIDE SEQUENCE</scope>
    <source>
        <strain evidence="4">NSJ-12</strain>
    </source>
</reference>
<keyword evidence="2" id="KW-0732">Signal</keyword>
<evidence type="ECO:0000313" key="5">
    <source>
        <dbReference type="Proteomes" id="UP000655830"/>
    </source>
</evidence>
<dbReference type="AlphaFoldDB" id="A0A926EKE1"/>
<dbReference type="InterPro" id="IPR013783">
    <property type="entry name" value="Ig-like_fold"/>
</dbReference>
<name>A0A926EKE1_9FIRM</name>
<evidence type="ECO:0000313" key="4">
    <source>
        <dbReference type="EMBL" id="MBC8579972.1"/>
    </source>
</evidence>
<feature type="compositionally biased region" description="Acidic residues" evidence="1">
    <location>
        <begin position="76"/>
        <end position="87"/>
    </location>
</feature>
<dbReference type="SUPFAM" id="SSF49299">
    <property type="entry name" value="PKD domain"/>
    <property type="match status" value="2"/>
</dbReference>
<dbReference type="InterPro" id="IPR012854">
    <property type="entry name" value="Cu_amine_oxidase-like_N"/>
</dbReference>
<dbReference type="Gene3D" id="2.60.40.10">
    <property type="entry name" value="Immunoglobulins"/>
    <property type="match status" value="2"/>
</dbReference>
<gene>
    <name evidence="4" type="ORF">H8718_10585</name>
</gene>
<comment type="caution">
    <text evidence="4">The sequence shown here is derived from an EMBL/GenBank/DDBJ whole genome shotgun (WGS) entry which is preliminary data.</text>
</comment>
<evidence type="ECO:0000256" key="1">
    <source>
        <dbReference type="SAM" id="MobiDB-lite"/>
    </source>
</evidence>
<sequence length="766" mass="85917">MRKIWTLFMASTLFLSPISILADEGENTGIILGQEGNPEGDNPTNEEGVEENTQVPQLPSDELLEQDEQVPPQEEGALEEQVPEAGDGTDELLPEDGTIDGEQPEVELPVIDEDKVVLTLDSTTVFLYGEVKELLLAPKVVAGRTYLPLRFVGEEILEAKVDWNQETRQITVEKDGKIVVLSTTEPKAWINGEEIVVDAMPIVENGTTLLPVRFMSEQFELLIEYDEATRTIQIEKPIVVPNTPPVAAFEFLEESYIAGQTVQAQDMSFDPDGHFIKETLWMIDGDPSKTAASLDKIFKTPKQGYYEISLKVRDEKGLWSDWVSQTIMILPNEAPEVIEFEADQREYKQGEPITFSFEYENEEWESIVAEKWTYRDAKDAVNNYLFTKPTAIYTEGEYIVTLEIKDAYGNWSQKAQTTVTVTDEVLKTEFEDKFTNGQIGDTLDNFEKTNYQNYKEADAVSLEDTKGTMFMSNSPEVVSQKGLLYEDTLIGQGRVLFHHINNFDPVDNQMDRKRLVVIAENRTEAPVTGTISKLTTKGPSDDVLFVGQQLLLDYFNNTSSQILTLQPGARTVIYDSQNKNWLKGQAISGMFDVALEGPVTFTVALLGQNDKIEDIPLMPRPVRDVHPRGTFDVLDKNIFVDLRDEDENTKLVIGKGQDEWVTGYDALLQESVANRGNFGINYHITITAEEDTAVILNPRGNMFKGAIKWEQDKAYLAPSVGYFPSSNRGAFVGVVKAGETKTLTYMLPNGSSAPVLFGFIPESNWR</sequence>
<feature type="signal peptide" evidence="2">
    <location>
        <begin position="1"/>
        <end position="22"/>
    </location>
</feature>
<dbReference type="InterPro" id="IPR035986">
    <property type="entry name" value="PKD_dom_sf"/>
</dbReference>
<dbReference type="Pfam" id="PF07833">
    <property type="entry name" value="Cu_amine_oxidN1"/>
    <property type="match status" value="1"/>
</dbReference>
<evidence type="ECO:0000256" key="2">
    <source>
        <dbReference type="SAM" id="SignalP"/>
    </source>
</evidence>
<organism evidence="4 5">
    <name type="scientific">Zhenhengia yiwuensis</name>
    <dbReference type="NCBI Taxonomy" id="2763666"/>
    <lineage>
        <taxon>Bacteria</taxon>
        <taxon>Bacillati</taxon>
        <taxon>Bacillota</taxon>
        <taxon>Clostridia</taxon>
        <taxon>Lachnospirales</taxon>
        <taxon>Lachnospiraceae</taxon>
        <taxon>Zhenhengia</taxon>
    </lineage>
</organism>
<accession>A0A926EKE1</accession>
<evidence type="ECO:0000259" key="3">
    <source>
        <dbReference type="Pfam" id="PF07833"/>
    </source>
</evidence>
<protein>
    <recommendedName>
        <fullName evidence="3">Copper amine oxidase-like N-terminal domain-containing protein</fullName>
    </recommendedName>
</protein>
<dbReference type="SUPFAM" id="SSF55383">
    <property type="entry name" value="Copper amine oxidase, domain N"/>
    <property type="match status" value="1"/>
</dbReference>
<feature type="chain" id="PRO_5037897885" description="Copper amine oxidase-like N-terminal domain-containing protein" evidence="2">
    <location>
        <begin position="23"/>
        <end position="766"/>
    </location>
</feature>
<feature type="domain" description="Copper amine oxidase-like N-terminal" evidence="3">
    <location>
        <begin position="137"/>
        <end position="234"/>
    </location>
</feature>
<dbReference type="Gene3D" id="3.30.457.10">
    <property type="entry name" value="Copper amine oxidase-like, N-terminal domain"/>
    <property type="match status" value="2"/>
</dbReference>
<proteinExistence type="predicted"/>
<dbReference type="EMBL" id="JACRSY010000015">
    <property type="protein sequence ID" value="MBC8579972.1"/>
    <property type="molecule type" value="Genomic_DNA"/>
</dbReference>
<dbReference type="RefSeq" id="WP_249332869.1">
    <property type="nucleotide sequence ID" value="NZ_JACRSY010000015.1"/>
</dbReference>
<dbReference type="InterPro" id="IPR036582">
    <property type="entry name" value="Mao_N_sf"/>
</dbReference>
<keyword evidence="5" id="KW-1185">Reference proteome</keyword>